<keyword evidence="2" id="KW-1185">Reference proteome</keyword>
<evidence type="ECO:0000313" key="3">
    <source>
        <dbReference type="WBParaSite" id="MBELARI_LOCUS4739"/>
    </source>
</evidence>
<organism evidence="2 3">
    <name type="scientific">Mesorhabditis belari</name>
    <dbReference type="NCBI Taxonomy" id="2138241"/>
    <lineage>
        <taxon>Eukaryota</taxon>
        <taxon>Metazoa</taxon>
        <taxon>Ecdysozoa</taxon>
        <taxon>Nematoda</taxon>
        <taxon>Chromadorea</taxon>
        <taxon>Rhabditida</taxon>
        <taxon>Rhabditina</taxon>
        <taxon>Rhabditomorpha</taxon>
        <taxon>Rhabditoidea</taxon>
        <taxon>Rhabditidae</taxon>
        <taxon>Mesorhabditinae</taxon>
        <taxon>Mesorhabditis</taxon>
    </lineage>
</organism>
<name>A0AAF3J9G0_9BILA</name>
<proteinExistence type="predicted"/>
<sequence length="180" mass="19705">MLFLLALFPSIQAGIDVQLPGACGLPMDQGKDCGNATIRYYMDKSRLSCFPFKYLGCGGNENNYPTESDCFRCMPMDLNFCPGNTDPVKDVNGSSYCNFQQKCAPGSQCRMGFAVGLCCSNESIKKESADSSPICPQSKEVVKTQRFGFDSILQGLNCSDDFCPRGTSCHKGEFISYCCK</sequence>
<dbReference type="WBParaSite" id="MBELARI_LOCUS4739">
    <property type="protein sequence ID" value="MBELARI_LOCUS4739"/>
    <property type="gene ID" value="MBELARI_LOCUS4739"/>
</dbReference>
<accession>A0AAF3J9G0</accession>
<dbReference type="PROSITE" id="PS00280">
    <property type="entry name" value="BPTI_KUNITZ_1"/>
    <property type="match status" value="1"/>
</dbReference>
<protein>
    <submittedName>
        <fullName evidence="3">BPTI/Kunitz inhibitor domain-containing protein</fullName>
    </submittedName>
</protein>
<evidence type="ECO:0000259" key="1">
    <source>
        <dbReference type="PROSITE" id="PS50279"/>
    </source>
</evidence>
<dbReference type="AlphaFoldDB" id="A0AAF3J9G0"/>
<evidence type="ECO:0000313" key="2">
    <source>
        <dbReference type="Proteomes" id="UP000887575"/>
    </source>
</evidence>
<dbReference type="PANTHER" id="PTHR47248">
    <property type="entry name" value="PROTEIN CBG06772"/>
    <property type="match status" value="1"/>
</dbReference>
<dbReference type="Pfam" id="PF00014">
    <property type="entry name" value="Kunitz_BPTI"/>
    <property type="match status" value="1"/>
</dbReference>
<dbReference type="Gene3D" id="4.10.410.10">
    <property type="entry name" value="Pancreatic trypsin inhibitor Kunitz domain"/>
    <property type="match status" value="1"/>
</dbReference>
<dbReference type="GO" id="GO:0004867">
    <property type="term" value="F:serine-type endopeptidase inhibitor activity"/>
    <property type="evidence" value="ECO:0007669"/>
    <property type="project" value="InterPro"/>
</dbReference>
<dbReference type="InterPro" id="IPR036880">
    <property type="entry name" value="Kunitz_BPTI_sf"/>
</dbReference>
<dbReference type="InterPro" id="IPR020901">
    <property type="entry name" value="Prtase_inh_Kunz-CS"/>
</dbReference>
<dbReference type="PANTHER" id="PTHR47248:SF7">
    <property type="entry name" value="BPTI_KUNITZ INHIBITOR DOMAIN-CONTAINING PROTEIN"/>
    <property type="match status" value="1"/>
</dbReference>
<dbReference type="InterPro" id="IPR052861">
    <property type="entry name" value="BPTI/Kunitz_domain"/>
</dbReference>
<dbReference type="SMART" id="SM00131">
    <property type="entry name" value="KU"/>
    <property type="match status" value="1"/>
</dbReference>
<reference evidence="3" key="1">
    <citation type="submission" date="2024-02" db="UniProtKB">
        <authorList>
            <consortium name="WormBaseParasite"/>
        </authorList>
    </citation>
    <scope>IDENTIFICATION</scope>
</reference>
<dbReference type="SUPFAM" id="SSF57362">
    <property type="entry name" value="BPTI-like"/>
    <property type="match status" value="1"/>
</dbReference>
<dbReference type="InterPro" id="IPR002223">
    <property type="entry name" value="Kunitz_BPTI"/>
</dbReference>
<dbReference type="Proteomes" id="UP000887575">
    <property type="component" value="Unassembled WGS sequence"/>
</dbReference>
<feature type="domain" description="BPTI/Kunitz inhibitor" evidence="1">
    <location>
        <begin position="23"/>
        <end position="70"/>
    </location>
</feature>
<dbReference type="PROSITE" id="PS50279">
    <property type="entry name" value="BPTI_KUNITZ_2"/>
    <property type="match status" value="1"/>
</dbReference>